<protein>
    <submittedName>
        <fullName evidence="3">Beta-lactamase</fullName>
    </submittedName>
</protein>
<evidence type="ECO:0000313" key="3">
    <source>
        <dbReference type="EMBL" id="QDQ42798.1"/>
    </source>
</evidence>
<dbReference type="InterPro" id="IPR012338">
    <property type="entry name" value="Beta-lactam/transpept-like"/>
</dbReference>
<organism evidence="3 5">
    <name type="scientific">Methylacidiphilum kamchatkense Kam1</name>
    <dbReference type="NCBI Taxonomy" id="1202785"/>
    <lineage>
        <taxon>Bacteria</taxon>
        <taxon>Pseudomonadati</taxon>
        <taxon>Verrucomicrobiota</taxon>
        <taxon>Methylacidiphilae</taxon>
        <taxon>Methylacidiphilales</taxon>
        <taxon>Methylacidiphilaceae</taxon>
        <taxon>Methylacidiphilum (ex Ratnadevi et al. 2023)</taxon>
    </lineage>
</organism>
<proteinExistence type="predicted"/>
<accession>A0A0C1RWB7</accession>
<dbReference type="KEGG" id="mkc:kam1_1583"/>
<evidence type="ECO:0000313" key="5">
    <source>
        <dbReference type="Proteomes" id="UP000315925"/>
    </source>
</evidence>
<dbReference type="STRING" id="1202785.A946_00465"/>
<name>A0A0C1RWB7_9BACT</name>
<dbReference type="AlphaFoldDB" id="A0A0C1RWB7"/>
<dbReference type="EMBL" id="CP037899">
    <property type="protein sequence ID" value="QDQ42798.1"/>
    <property type="molecule type" value="Genomic_DNA"/>
</dbReference>
<reference evidence="3" key="2">
    <citation type="journal article" date="2019" name="BMC Genomics">
        <title>Complete genome sequence analysis of the thermoacidophilic verrucomicrobial methanotroph 'Candidatus Methylacidiphilum kamchatkense' strain Kam1 and comparison with its closest relatives.</title>
        <authorList>
            <person name="Kruse T."/>
            <person name="Ratnadevi C.M."/>
            <person name="Erikstad H.A."/>
            <person name="Birkeland N.K."/>
        </authorList>
    </citation>
    <scope>NUCLEOTIDE SEQUENCE</scope>
    <source>
        <strain evidence="3">Kam1</strain>
    </source>
</reference>
<dbReference type="InterPro" id="IPR050789">
    <property type="entry name" value="Diverse_Enzym_Activities"/>
</dbReference>
<dbReference type="Proteomes" id="UP000031594">
    <property type="component" value="Unassembled WGS sequence"/>
</dbReference>
<dbReference type="PANTHER" id="PTHR43283">
    <property type="entry name" value="BETA-LACTAMASE-RELATED"/>
    <property type="match status" value="1"/>
</dbReference>
<dbReference type="SUPFAM" id="SSF56601">
    <property type="entry name" value="beta-lactamase/transpeptidase-like"/>
    <property type="match status" value="1"/>
</dbReference>
<dbReference type="OrthoDB" id="9814204at2"/>
<evidence type="ECO:0000259" key="1">
    <source>
        <dbReference type="Pfam" id="PF00144"/>
    </source>
</evidence>
<dbReference type="Proteomes" id="UP000315925">
    <property type="component" value="Chromosome"/>
</dbReference>
<dbReference type="EMBL" id="JQNX01000001">
    <property type="protein sequence ID" value="KIE59241.1"/>
    <property type="molecule type" value="Genomic_DNA"/>
</dbReference>
<keyword evidence="4" id="KW-1185">Reference proteome</keyword>
<dbReference type="PANTHER" id="PTHR43283:SF7">
    <property type="entry name" value="BETA-LACTAMASE-RELATED DOMAIN-CONTAINING PROTEIN"/>
    <property type="match status" value="1"/>
</dbReference>
<dbReference type="Gene3D" id="3.40.710.10">
    <property type="entry name" value="DD-peptidase/beta-lactamase superfamily"/>
    <property type="match status" value="1"/>
</dbReference>
<sequence length="364" mass="41517">MKGSLRALGYFLCYFFFLFGSGRSFLLSKPTYDLSDLQIQKAASYSRAHNHLSLLIIKDGQVLHEEYAPGNSPYLRHRIFSGTKGFWGVIAMKALEERLFSLQEPVASTIEEWSNGNHNDPRKRITIYDLLHFTDGIEPAFYLHNDGFLDRNLHALLLKPVRAPGTVFTYGPSHLQIFCEILNRKLRQKGMTTSRYIEEKLLFPLGIQQVEFKKDGHGNPLLAAGFRLTPREWARLGELILQKGWYGGKNIISWPYLKECFQGSSVNPLYGIGFWVNTLAPYGREIDVEQELSKPWEKENWHRGSLCNDAPSDLIESIGSANQRLLVIPSMHLIIVRQSHGGGFSDRTFLKLLFGKINSLSLIR</sequence>
<evidence type="ECO:0000313" key="4">
    <source>
        <dbReference type="Proteomes" id="UP000031594"/>
    </source>
</evidence>
<reference evidence="2 4" key="1">
    <citation type="submission" date="2014-08" db="EMBL/GenBank/DDBJ databases">
        <title>Methylacidiphilum kamchatkense strain Kam1 draft genome sequence.</title>
        <authorList>
            <person name="Birkeland N.-K."/>
            <person name="Erikstad H.A."/>
        </authorList>
    </citation>
    <scope>NUCLEOTIDE SEQUENCE [LARGE SCALE GENOMIC DNA]</scope>
    <source>
        <strain evidence="2 4">Kam1</strain>
    </source>
</reference>
<feature type="domain" description="Beta-lactamase-related" evidence="1">
    <location>
        <begin position="52"/>
        <end position="250"/>
    </location>
</feature>
<gene>
    <name evidence="2" type="ORF">A946_00465</name>
    <name evidence="3" type="ORF">kam1_1583</name>
</gene>
<reference evidence="5" key="3">
    <citation type="submission" date="2019-03" db="EMBL/GenBank/DDBJ databases">
        <title>Complete genome of Methylacidiphilum kamchatkense Kam1.</title>
        <authorList>
            <person name="Kruse T."/>
            <person name="Murarilal Ratnadevi C."/>
            <person name="Erikstad H.-A."/>
            <person name="Birkeland N.-K."/>
        </authorList>
    </citation>
    <scope>NUCLEOTIDE SEQUENCE [LARGE SCALE GENOMIC DNA]</scope>
    <source>
        <strain evidence="5">kam1</strain>
    </source>
</reference>
<dbReference type="RefSeq" id="WP_039720533.1">
    <property type="nucleotide sequence ID" value="NZ_CP037899.1"/>
</dbReference>
<dbReference type="InterPro" id="IPR001466">
    <property type="entry name" value="Beta-lactam-related"/>
</dbReference>
<dbReference type="Pfam" id="PF00144">
    <property type="entry name" value="Beta-lactamase"/>
    <property type="match status" value="1"/>
</dbReference>
<evidence type="ECO:0000313" key="2">
    <source>
        <dbReference type="EMBL" id="KIE59241.1"/>
    </source>
</evidence>